<reference evidence="1 2" key="1">
    <citation type="journal article" date="2019" name="Commun. Biol.">
        <title>The bagworm genome reveals a unique fibroin gene that provides high tensile strength.</title>
        <authorList>
            <person name="Kono N."/>
            <person name="Nakamura H."/>
            <person name="Ohtoshi R."/>
            <person name="Tomita M."/>
            <person name="Numata K."/>
            <person name="Arakawa K."/>
        </authorList>
    </citation>
    <scope>NUCLEOTIDE SEQUENCE [LARGE SCALE GENOMIC DNA]</scope>
</reference>
<proteinExistence type="predicted"/>
<evidence type="ECO:0000313" key="2">
    <source>
        <dbReference type="Proteomes" id="UP000299102"/>
    </source>
</evidence>
<comment type="caution">
    <text evidence="1">The sequence shown here is derived from an EMBL/GenBank/DDBJ whole genome shotgun (WGS) entry which is preliminary data.</text>
</comment>
<dbReference type="AlphaFoldDB" id="A0A4C1YWD0"/>
<keyword evidence="2" id="KW-1185">Reference proteome</keyword>
<evidence type="ECO:0000313" key="1">
    <source>
        <dbReference type="EMBL" id="GBP79232.1"/>
    </source>
</evidence>
<gene>
    <name evidence="1" type="ORF">EVAR_67909_1</name>
</gene>
<organism evidence="1 2">
    <name type="scientific">Eumeta variegata</name>
    <name type="common">Bagworm moth</name>
    <name type="synonym">Eumeta japonica</name>
    <dbReference type="NCBI Taxonomy" id="151549"/>
    <lineage>
        <taxon>Eukaryota</taxon>
        <taxon>Metazoa</taxon>
        <taxon>Ecdysozoa</taxon>
        <taxon>Arthropoda</taxon>
        <taxon>Hexapoda</taxon>
        <taxon>Insecta</taxon>
        <taxon>Pterygota</taxon>
        <taxon>Neoptera</taxon>
        <taxon>Endopterygota</taxon>
        <taxon>Lepidoptera</taxon>
        <taxon>Glossata</taxon>
        <taxon>Ditrysia</taxon>
        <taxon>Tineoidea</taxon>
        <taxon>Psychidae</taxon>
        <taxon>Oiketicinae</taxon>
        <taxon>Eumeta</taxon>
    </lineage>
</organism>
<accession>A0A4C1YWD0</accession>
<sequence>MVATNDNRHHCSDSVRRQLSVLFKASSNSTNKEVYASDRSERALCYWRHVAAAAASALLSGKLPAPRNVILIERVICSEHRQGGIRYGRARAGRACSIKNGRANAELGAFVCEREVNEYHVKLLELMYEVPRLSIKTRTGFVFDSASVGIIHLRPDELVS</sequence>
<dbReference type="EMBL" id="BGZK01001405">
    <property type="protein sequence ID" value="GBP79232.1"/>
    <property type="molecule type" value="Genomic_DNA"/>
</dbReference>
<protein>
    <submittedName>
        <fullName evidence="1">Uncharacterized protein</fullName>
    </submittedName>
</protein>
<name>A0A4C1YWD0_EUMVA</name>
<dbReference type="Proteomes" id="UP000299102">
    <property type="component" value="Unassembled WGS sequence"/>
</dbReference>